<dbReference type="AlphaFoldDB" id="A0A2N0VLN0"/>
<dbReference type="Proteomes" id="UP000233398">
    <property type="component" value="Unassembled WGS sequence"/>
</dbReference>
<dbReference type="EMBL" id="PISP01000001">
    <property type="protein sequence ID" value="PKD45059.1"/>
    <property type="molecule type" value="Genomic_DNA"/>
</dbReference>
<feature type="domain" description="EamA" evidence="2">
    <location>
        <begin position="173"/>
        <end position="308"/>
    </location>
</feature>
<feature type="transmembrane region" description="Helical" evidence="1">
    <location>
        <begin position="292"/>
        <end position="310"/>
    </location>
</feature>
<keyword evidence="4" id="KW-1185">Reference proteome</keyword>
<dbReference type="Gene3D" id="1.10.3730.20">
    <property type="match status" value="2"/>
</dbReference>
<dbReference type="SUPFAM" id="SSF103481">
    <property type="entry name" value="Multidrug resistance efflux transporter EmrE"/>
    <property type="match status" value="2"/>
</dbReference>
<evidence type="ECO:0000313" key="4">
    <source>
        <dbReference type="Proteomes" id="UP000233398"/>
    </source>
</evidence>
<keyword evidence="1" id="KW-0472">Membrane</keyword>
<feature type="domain" description="EamA" evidence="2">
    <location>
        <begin position="28"/>
        <end position="160"/>
    </location>
</feature>
<evidence type="ECO:0000313" key="3">
    <source>
        <dbReference type="EMBL" id="PKD45059.1"/>
    </source>
</evidence>
<feature type="transmembrane region" description="Helical" evidence="1">
    <location>
        <begin position="170"/>
        <end position="191"/>
    </location>
</feature>
<keyword evidence="1" id="KW-1133">Transmembrane helix</keyword>
<dbReference type="GO" id="GO:0016020">
    <property type="term" value="C:membrane"/>
    <property type="evidence" value="ECO:0007669"/>
    <property type="project" value="InterPro"/>
</dbReference>
<organism evidence="3 4">
    <name type="scientific">Rhodohalobacter barkolensis</name>
    <dbReference type="NCBI Taxonomy" id="2053187"/>
    <lineage>
        <taxon>Bacteria</taxon>
        <taxon>Pseudomonadati</taxon>
        <taxon>Balneolota</taxon>
        <taxon>Balneolia</taxon>
        <taxon>Balneolales</taxon>
        <taxon>Balneolaceae</taxon>
        <taxon>Rhodohalobacter</taxon>
    </lineage>
</organism>
<feature type="transmembrane region" description="Helical" evidence="1">
    <location>
        <begin position="59"/>
        <end position="77"/>
    </location>
</feature>
<gene>
    <name evidence="3" type="ORF">CWD77_06280</name>
</gene>
<dbReference type="OrthoDB" id="9811486at2"/>
<dbReference type="PANTHER" id="PTHR22911:SF79">
    <property type="entry name" value="MOBA-LIKE NTP TRANSFERASE DOMAIN-CONTAINING PROTEIN"/>
    <property type="match status" value="1"/>
</dbReference>
<comment type="caution">
    <text evidence="3">The sequence shown here is derived from an EMBL/GenBank/DDBJ whole genome shotgun (WGS) entry which is preliminary data.</text>
</comment>
<feature type="transmembrane region" description="Helical" evidence="1">
    <location>
        <begin position="237"/>
        <end position="255"/>
    </location>
</feature>
<feature type="transmembrane region" description="Helical" evidence="1">
    <location>
        <begin position="114"/>
        <end position="138"/>
    </location>
</feature>
<feature type="transmembrane region" description="Helical" evidence="1">
    <location>
        <begin position="267"/>
        <end position="286"/>
    </location>
</feature>
<name>A0A2N0VLN0_9BACT</name>
<sequence length="318" mass="35606">MYHYDSSRITIFESGSALSQYFKNILPYLFVAVAAALWGCVGFFVEYLDQHSFNTNEIVAFRFVSATILLYLFLVFSKPERLRIKWKDLHYFIGTGLLSISFFNWSYFTAIRETSLSVAVVLLYTGPAFVVVLSRIFFKERVTLQKLLALIFTFLGIILVAEVITGGGEFSTYGIIIGVGAGFGYALYSIFSKLALKVYSPLTIIFYTFLIASIFWIPVSGIYTIDSMARLTNLSTLSWIIGLGFLPTVLAYLLYTEGLKKIEPGKASITAMTEPIAATMIGFFMFGDNLNGLQITGILFVMTSVMLIHIKRKKGIRA</sequence>
<feature type="transmembrane region" description="Helical" evidence="1">
    <location>
        <begin position="147"/>
        <end position="164"/>
    </location>
</feature>
<reference evidence="3 4" key="1">
    <citation type="submission" date="2017-11" db="EMBL/GenBank/DDBJ databases">
        <title>Rhodohalobacter 15182 sp. nov., isolated from a salt lake.</title>
        <authorList>
            <person name="Han S."/>
        </authorList>
    </citation>
    <scope>NUCLEOTIDE SEQUENCE [LARGE SCALE GENOMIC DNA]</scope>
    <source>
        <strain evidence="3 4">15182</strain>
    </source>
</reference>
<evidence type="ECO:0000259" key="2">
    <source>
        <dbReference type="Pfam" id="PF00892"/>
    </source>
</evidence>
<dbReference type="PANTHER" id="PTHR22911">
    <property type="entry name" value="ACYL-MALONYL CONDENSING ENZYME-RELATED"/>
    <property type="match status" value="1"/>
</dbReference>
<feature type="transmembrane region" description="Helical" evidence="1">
    <location>
        <begin position="89"/>
        <end position="108"/>
    </location>
</feature>
<keyword evidence="1" id="KW-0812">Transmembrane</keyword>
<feature type="transmembrane region" description="Helical" evidence="1">
    <location>
        <begin position="198"/>
        <end position="217"/>
    </location>
</feature>
<dbReference type="InterPro" id="IPR037185">
    <property type="entry name" value="EmrE-like"/>
</dbReference>
<accession>A0A2N0VLN0</accession>
<proteinExistence type="predicted"/>
<protein>
    <submittedName>
        <fullName evidence="3">EamA family transporter</fullName>
    </submittedName>
</protein>
<dbReference type="InterPro" id="IPR000620">
    <property type="entry name" value="EamA_dom"/>
</dbReference>
<feature type="transmembrane region" description="Helical" evidence="1">
    <location>
        <begin position="25"/>
        <end position="47"/>
    </location>
</feature>
<dbReference type="Pfam" id="PF00892">
    <property type="entry name" value="EamA"/>
    <property type="match status" value="2"/>
</dbReference>
<evidence type="ECO:0000256" key="1">
    <source>
        <dbReference type="SAM" id="Phobius"/>
    </source>
</evidence>